<evidence type="ECO:0000256" key="8">
    <source>
        <dbReference type="ARBA" id="ARBA00022989"/>
    </source>
</evidence>
<feature type="domain" description="Histidine kinase" evidence="11">
    <location>
        <begin position="237"/>
        <end position="447"/>
    </location>
</feature>
<name>A0A937FD41_9BACT</name>
<dbReference type="InterPro" id="IPR036097">
    <property type="entry name" value="HisK_dim/P_sf"/>
</dbReference>
<feature type="transmembrane region" description="Helical" evidence="10">
    <location>
        <begin position="152"/>
        <end position="172"/>
    </location>
</feature>
<dbReference type="EMBL" id="JAESIY010000011">
    <property type="protein sequence ID" value="MBL3658218.1"/>
    <property type="molecule type" value="Genomic_DNA"/>
</dbReference>
<gene>
    <name evidence="12" type="ORF">JL102_18845</name>
</gene>
<keyword evidence="5" id="KW-0808">Transferase</keyword>
<dbReference type="SUPFAM" id="SSF55874">
    <property type="entry name" value="ATPase domain of HSP90 chaperone/DNA topoisomerase II/histidine kinase"/>
    <property type="match status" value="1"/>
</dbReference>
<dbReference type="PRINTS" id="PR00344">
    <property type="entry name" value="BCTRLSENSOR"/>
</dbReference>
<dbReference type="RefSeq" id="WP_202246011.1">
    <property type="nucleotide sequence ID" value="NZ_JAESIY010000011.1"/>
</dbReference>
<reference evidence="12" key="1">
    <citation type="submission" date="2021-01" db="EMBL/GenBank/DDBJ databases">
        <title>Fulvivirga kasyanovii gen. nov., sp nov., a novel member of the phylum Bacteroidetes isolated from seawater in a mussel farm.</title>
        <authorList>
            <person name="Zhao L.-H."/>
            <person name="Wang Z.-J."/>
        </authorList>
    </citation>
    <scope>NUCLEOTIDE SEQUENCE</scope>
    <source>
        <strain evidence="12">2943</strain>
    </source>
</reference>
<dbReference type="SMART" id="SM00387">
    <property type="entry name" value="HATPase_c"/>
    <property type="match status" value="1"/>
</dbReference>
<keyword evidence="9 10" id="KW-0472">Membrane</keyword>
<keyword evidence="13" id="KW-1185">Reference proteome</keyword>
<dbReference type="PROSITE" id="PS50109">
    <property type="entry name" value="HIS_KIN"/>
    <property type="match status" value="1"/>
</dbReference>
<comment type="caution">
    <text evidence="12">The sequence shown here is derived from an EMBL/GenBank/DDBJ whole genome shotgun (WGS) entry which is preliminary data.</text>
</comment>
<evidence type="ECO:0000256" key="7">
    <source>
        <dbReference type="ARBA" id="ARBA00022777"/>
    </source>
</evidence>
<keyword evidence="8 10" id="KW-1133">Transmembrane helix</keyword>
<accession>A0A937FD41</accession>
<dbReference type="Gene3D" id="6.10.340.10">
    <property type="match status" value="1"/>
</dbReference>
<dbReference type="GO" id="GO:0005886">
    <property type="term" value="C:plasma membrane"/>
    <property type="evidence" value="ECO:0007669"/>
    <property type="project" value="TreeGrafter"/>
</dbReference>
<protein>
    <recommendedName>
        <fullName evidence="3">histidine kinase</fullName>
        <ecNumber evidence="3">2.7.13.3</ecNumber>
    </recommendedName>
</protein>
<dbReference type="Pfam" id="PF02518">
    <property type="entry name" value="HATPase_c"/>
    <property type="match status" value="1"/>
</dbReference>
<dbReference type="SMART" id="SM00388">
    <property type="entry name" value="HisKA"/>
    <property type="match status" value="1"/>
</dbReference>
<dbReference type="InterPro" id="IPR003661">
    <property type="entry name" value="HisK_dim/P_dom"/>
</dbReference>
<organism evidence="12 13">
    <name type="scientific">Fulvivirga sediminis</name>
    <dbReference type="NCBI Taxonomy" id="2803949"/>
    <lineage>
        <taxon>Bacteria</taxon>
        <taxon>Pseudomonadati</taxon>
        <taxon>Bacteroidota</taxon>
        <taxon>Cytophagia</taxon>
        <taxon>Cytophagales</taxon>
        <taxon>Fulvivirgaceae</taxon>
        <taxon>Fulvivirga</taxon>
    </lineage>
</organism>
<keyword evidence="6 10" id="KW-0812">Transmembrane</keyword>
<evidence type="ECO:0000256" key="6">
    <source>
        <dbReference type="ARBA" id="ARBA00022692"/>
    </source>
</evidence>
<dbReference type="CDD" id="cd00075">
    <property type="entry name" value="HATPase"/>
    <property type="match status" value="1"/>
</dbReference>
<dbReference type="InterPro" id="IPR004358">
    <property type="entry name" value="Sig_transdc_His_kin-like_C"/>
</dbReference>
<dbReference type="PANTHER" id="PTHR45436:SF5">
    <property type="entry name" value="SENSOR HISTIDINE KINASE TRCS"/>
    <property type="match status" value="1"/>
</dbReference>
<dbReference type="InterPro" id="IPR036890">
    <property type="entry name" value="HATPase_C_sf"/>
</dbReference>
<dbReference type="SUPFAM" id="SSF47384">
    <property type="entry name" value="Homodimeric domain of signal transducing histidine kinase"/>
    <property type="match status" value="1"/>
</dbReference>
<evidence type="ECO:0000256" key="3">
    <source>
        <dbReference type="ARBA" id="ARBA00012438"/>
    </source>
</evidence>
<dbReference type="GO" id="GO:0000155">
    <property type="term" value="F:phosphorelay sensor kinase activity"/>
    <property type="evidence" value="ECO:0007669"/>
    <property type="project" value="InterPro"/>
</dbReference>
<keyword evidence="4" id="KW-0597">Phosphoprotein</keyword>
<dbReference type="EC" id="2.7.13.3" evidence="3"/>
<comment type="catalytic activity">
    <reaction evidence="1">
        <text>ATP + protein L-histidine = ADP + protein N-phospho-L-histidine.</text>
        <dbReference type="EC" id="2.7.13.3"/>
    </reaction>
</comment>
<dbReference type="InterPro" id="IPR050428">
    <property type="entry name" value="TCS_sensor_his_kinase"/>
</dbReference>
<evidence type="ECO:0000256" key="5">
    <source>
        <dbReference type="ARBA" id="ARBA00022679"/>
    </source>
</evidence>
<proteinExistence type="predicted"/>
<evidence type="ECO:0000256" key="2">
    <source>
        <dbReference type="ARBA" id="ARBA00004370"/>
    </source>
</evidence>
<dbReference type="Gene3D" id="3.30.565.10">
    <property type="entry name" value="Histidine kinase-like ATPase, C-terminal domain"/>
    <property type="match status" value="1"/>
</dbReference>
<dbReference type="InterPro" id="IPR003594">
    <property type="entry name" value="HATPase_dom"/>
</dbReference>
<dbReference type="InterPro" id="IPR005467">
    <property type="entry name" value="His_kinase_dom"/>
</dbReference>
<evidence type="ECO:0000256" key="1">
    <source>
        <dbReference type="ARBA" id="ARBA00000085"/>
    </source>
</evidence>
<comment type="subcellular location">
    <subcellularLocation>
        <location evidence="2">Membrane</location>
    </subcellularLocation>
</comment>
<evidence type="ECO:0000313" key="12">
    <source>
        <dbReference type="EMBL" id="MBL3658218.1"/>
    </source>
</evidence>
<evidence type="ECO:0000313" key="13">
    <source>
        <dbReference type="Proteomes" id="UP000659388"/>
    </source>
</evidence>
<dbReference type="PANTHER" id="PTHR45436">
    <property type="entry name" value="SENSOR HISTIDINE KINASE YKOH"/>
    <property type="match status" value="1"/>
</dbReference>
<dbReference type="Gene3D" id="1.10.287.130">
    <property type="match status" value="1"/>
</dbReference>
<dbReference type="Pfam" id="PF00512">
    <property type="entry name" value="HisKA"/>
    <property type="match status" value="1"/>
</dbReference>
<dbReference type="CDD" id="cd00082">
    <property type="entry name" value="HisKA"/>
    <property type="match status" value="1"/>
</dbReference>
<evidence type="ECO:0000259" key="11">
    <source>
        <dbReference type="PROSITE" id="PS50109"/>
    </source>
</evidence>
<evidence type="ECO:0000256" key="4">
    <source>
        <dbReference type="ARBA" id="ARBA00022553"/>
    </source>
</evidence>
<evidence type="ECO:0000256" key="10">
    <source>
        <dbReference type="SAM" id="Phobius"/>
    </source>
</evidence>
<dbReference type="AlphaFoldDB" id="A0A937FD41"/>
<keyword evidence="7 12" id="KW-0418">Kinase</keyword>
<dbReference type="Proteomes" id="UP000659388">
    <property type="component" value="Unassembled WGS sequence"/>
</dbReference>
<sequence>MKIQHKIILITCAIFGFVFAFTSITTYKSFIRSSESIFYKDLSRTARIAGMFYLEKDELNRVNFRPIQNAFYQLNPERKISIYDQSKTTAFNTETQLEINPEVLEIIKKKASHQFSIGGTYYYGLFYKDNQGDFVVIVSAQNDLIEQQKNSLLTILISVFFAGMLIITVLTWQMAKYAYKPVRNIIHQVNTLNLNSKELLLSYSKTNDELEKLFAAFNNLLKEIKNSYSQQKNFVDHASHELKTPLASIINTLEVTLQRPRTNDEYKENAENALHSALRLERILKNLLLLSGIQRNLKDKHEVRVDETIWEIIEDLFAKYQDRFQVEINILPDKMQILSIKANETLLYMALFNLIENAAKFSNDQVFIKLYEINNKLKIDIKDQGIGISPEEIKFLKQPFYRGKNTEKIDGNGLGFSIAYHILEAHEIFIEINSTIKKGTTMTLSFS</sequence>
<evidence type="ECO:0000256" key="9">
    <source>
        <dbReference type="ARBA" id="ARBA00023136"/>
    </source>
</evidence>